<dbReference type="AlphaFoldDB" id="A0A430AH63"/>
<evidence type="ECO:0000256" key="1">
    <source>
        <dbReference type="SAM" id="Coils"/>
    </source>
</evidence>
<proteinExistence type="predicted"/>
<organism evidence="2 3">
    <name type="scientific">Vagococcus entomophilus</name>
    <dbReference type="NCBI Taxonomy" id="1160095"/>
    <lineage>
        <taxon>Bacteria</taxon>
        <taxon>Bacillati</taxon>
        <taxon>Bacillota</taxon>
        <taxon>Bacilli</taxon>
        <taxon>Lactobacillales</taxon>
        <taxon>Enterococcaceae</taxon>
        <taxon>Vagococcus</taxon>
    </lineage>
</organism>
<evidence type="ECO:0008006" key="4">
    <source>
        <dbReference type="Google" id="ProtNLM"/>
    </source>
</evidence>
<sequence>MEYRWVKDYKDLKKQINYLNWNLNRSTLELKRGEVGEIRSVNFENKNRLEELQQDIAKITSEIKRLKRDKQEMVRLIDTFEGVDNKIIKLKYIDGMTLEDVAQEIGYSISYVRKRNTEINKIIKFFDKKEMSKNS</sequence>
<feature type="coiled-coil region" evidence="1">
    <location>
        <begin position="42"/>
        <end position="76"/>
    </location>
</feature>
<dbReference type="Gene3D" id="1.20.140.160">
    <property type="match status" value="1"/>
</dbReference>
<dbReference type="OrthoDB" id="2454082at2"/>
<keyword evidence="1" id="KW-0175">Coiled coil</keyword>
<reference evidence="2 3" key="1">
    <citation type="submission" date="2017-05" db="EMBL/GenBank/DDBJ databases">
        <title>Vagococcus spp. assemblies.</title>
        <authorList>
            <person name="Gulvik C.A."/>
        </authorList>
    </citation>
    <scope>NUCLEOTIDE SEQUENCE [LARGE SCALE GENOMIC DNA]</scope>
    <source>
        <strain evidence="2 3">DSM 24756</strain>
    </source>
</reference>
<name>A0A430AH63_9ENTE</name>
<accession>A0A430AH63</accession>
<comment type="caution">
    <text evidence="2">The sequence shown here is derived from an EMBL/GenBank/DDBJ whole genome shotgun (WGS) entry which is preliminary data.</text>
</comment>
<gene>
    <name evidence="2" type="ORF">CBF30_08520</name>
</gene>
<dbReference type="SUPFAM" id="SSF88659">
    <property type="entry name" value="Sigma3 and sigma4 domains of RNA polymerase sigma factors"/>
    <property type="match status" value="1"/>
</dbReference>
<protein>
    <recommendedName>
        <fullName evidence="4">RNA polymerase sigma-70 region 4 domain-containing protein</fullName>
    </recommendedName>
</protein>
<keyword evidence="3" id="KW-1185">Reference proteome</keyword>
<dbReference type="Proteomes" id="UP000288669">
    <property type="component" value="Unassembled WGS sequence"/>
</dbReference>
<dbReference type="EMBL" id="NGJZ01000002">
    <property type="protein sequence ID" value="RSU07286.1"/>
    <property type="molecule type" value="Genomic_DNA"/>
</dbReference>
<dbReference type="InterPro" id="IPR013324">
    <property type="entry name" value="RNA_pol_sigma_r3/r4-like"/>
</dbReference>
<dbReference type="RefSeq" id="WP_126825168.1">
    <property type="nucleotide sequence ID" value="NZ_JBHLWU010000002.1"/>
</dbReference>
<evidence type="ECO:0000313" key="3">
    <source>
        <dbReference type="Proteomes" id="UP000288669"/>
    </source>
</evidence>
<evidence type="ECO:0000313" key="2">
    <source>
        <dbReference type="EMBL" id="RSU07286.1"/>
    </source>
</evidence>